<comment type="similarity">
    <text evidence="1">Belongs to the peptidase C48 family.</text>
</comment>
<sequence>MTDRRNPKRVRREINYNEDEEPEELEDPAPFPPQEQSSTRDKDFGQSADGDDDSSSALSEEPVDSDTSNPQVPTRAPRIARQLQSAASSHPDTTSFPAQHSTRPRGFGIRPIDRLKVTNEARAQRKIDEGLRVKPGVTLNYQPVDTRKSATLGAHHISEATVHQNRAFELVEPITIQEGTVGRAKTFVRWWDVKIRDQNSGTLITPYWNETDHSSSKQRAKGVTIPAGSLTVEVFPNEADVRIIGQLLADTTNRLHHDVPRGKWLRKKRLDPVIAFIETVATLRWDINFDLDKIRSYAQAGEVLRYGKQSTYSEIKQGASGDYFDWPPFSFCPRISARDKKTIPEVVQVVANTIDSQKVANEVIIAPNSPWAVTRKVKETGGPGMKKQADTKLKFSGGPGTVTQRKSTEELLKFMQLQMVGLVGSVREVRERIAAIRQRCLRASSSHTARAPLGHAPLVSVGSLNGRSLFVLPRLIGDRTTVLSSPAMLDLLESPNLAGLSGWLQTYVSSNNTVLAAFVYQAALDRLAATQAAGNCDLIAAWQAANRAADRIKSGSTTVEFARTSLLGCSQTALHMHSCMLCGKEHLCSTMKVDTVFRRRICEECHSKPSTALSEWRQITMDIKLWRLHQSAWTRDSLIHEPPWTKLELRDELRRQIISPKSYTNAYGRDRTATLPIINAGPHGEPLSARGFHPLQPSVEKVYALCLWEGVVAFHAPINTVLVPYALNLLKHAQPVHIMALVEPMRRLTLANSTPNTGYTSNSDVRLRIDSALDNLYMIGRCLPRYNRLLLEISDTRTIQAHQVQSRTGRFDAASMTPVRARQLYFTRARLRQWLLSKSTGAQPYAPWTDQEKEMIGTMITLMENEAGLKVPRYRDGAPHLFRNMPGPTNNDGWDWFYEEMWSRFNTMVLVCNKHHLTEESLLTFCLEIIKQWLETGGKCPYFGQRLVAFCRHAMNYSVGRAFHRLDSSGRPTIPIAAGDAMFTGWSVREPQSLDDYDYSRRTVQLMSWTANSFFWEFPTAQRSMRTMDTLALSVAHETEWYDRLQQDYPVISFPQTFAGIWFPYSFYRQQFLQVQAPVEEGALDVDDMEDLDEDIARDNDDTQVVEGPDQLDDDDEYDSLFVPNEGAGTENQDQNGIKGTTQTENELHKNTEESGPQTTKAVSTYPDIPDPPVVQYLNLDGRTEEFADTYREFQDKDADSDRRYIVRPMLEILNRAALLARKDSEPMTYNHIDESHGTVALCSDIVTLVRDGNSDLDPRPDAWLAENMIDLVMTMVSRNRGEIEPVWINSRTISSWILERQRVNDDPRDPRDNHIPDNDLVLDEIRNQGHDSFERPIKKVVTVLGSGTHFMAVLIDFSDANQGFIQIWDSMELPGPNEKRESKRFQKLLDDVVRFVEHVLDSGDLPWIHRPTPTSGFPHRIWSQPEVMPQNQQPFGSVDCGVYAAQAAEHLLRQEKVRLLPESEIPSFGYKLRYKYFRMIWSLIFNSELPGWKDIETEGEAQSVNQDLVVNTQLGDQPGLDDQVQHEIEAALLQAEKGRVERDGVDVTARRLVALTKSERNLKAEVARLQAELEAAKAAEGELMDLTA</sequence>
<keyword evidence="3" id="KW-0378">Hydrolase</keyword>
<accession>A0A6A6GLN7</accession>
<dbReference type="EMBL" id="ML992502">
    <property type="protein sequence ID" value="KAF2226430.1"/>
    <property type="molecule type" value="Genomic_DNA"/>
</dbReference>
<dbReference type="GO" id="GO:0006508">
    <property type="term" value="P:proteolysis"/>
    <property type="evidence" value="ECO:0007669"/>
    <property type="project" value="UniProtKB-KW"/>
</dbReference>
<gene>
    <name evidence="7" type="ORF">BDZ85DRAFT_293400</name>
</gene>
<evidence type="ECO:0000259" key="6">
    <source>
        <dbReference type="PROSITE" id="PS50600"/>
    </source>
</evidence>
<feature type="compositionally biased region" description="Basic residues" evidence="5">
    <location>
        <begin position="1"/>
        <end position="11"/>
    </location>
</feature>
<keyword evidence="2" id="KW-0645">Protease</keyword>
<evidence type="ECO:0000256" key="5">
    <source>
        <dbReference type="SAM" id="MobiDB-lite"/>
    </source>
</evidence>
<proteinExistence type="inferred from homology"/>
<dbReference type="GO" id="GO:0008234">
    <property type="term" value="F:cysteine-type peptidase activity"/>
    <property type="evidence" value="ECO:0007669"/>
    <property type="project" value="InterPro"/>
</dbReference>
<feature type="compositionally biased region" description="Polar residues" evidence="5">
    <location>
        <begin position="1130"/>
        <end position="1145"/>
    </location>
</feature>
<dbReference type="OrthoDB" id="3798772at2759"/>
<feature type="region of interest" description="Disordered" evidence="5">
    <location>
        <begin position="378"/>
        <end position="402"/>
    </location>
</feature>
<dbReference type="Proteomes" id="UP000799538">
    <property type="component" value="Unassembled WGS sequence"/>
</dbReference>
<evidence type="ECO:0000256" key="1">
    <source>
        <dbReference type="ARBA" id="ARBA00005234"/>
    </source>
</evidence>
<feature type="domain" description="Ubiquitin-like protease family profile" evidence="6">
    <location>
        <begin position="1247"/>
        <end position="1452"/>
    </location>
</feature>
<feature type="compositionally biased region" description="Polar residues" evidence="5">
    <location>
        <begin position="82"/>
        <end position="101"/>
    </location>
</feature>
<feature type="compositionally biased region" description="Acidic residues" evidence="5">
    <location>
        <begin position="16"/>
        <end position="27"/>
    </location>
</feature>
<dbReference type="SUPFAM" id="SSF54001">
    <property type="entry name" value="Cysteine proteinases"/>
    <property type="match status" value="1"/>
</dbReference>
<feature type="region of interest" description="Disordered" evidence="5">
    <location>
        <begin position="1"/>
        <end position="111"/>
    </location>
</feature>
<evidence type="ECO:0000313" key="7">
    <source>
        <dbReference type="EMBL" id="KAF2226430.1"/>
    </source>
</evidence>
<dbReference type="InterPro" id="IPR038765">
    <property type="entry name" value="Papain-like_cys_pep_sf"/>
</dbReference>
<evidence type="ECO:0000256" key="2">
    <source>
        <dbReference type="ARBA" id="ARBA00022670"/>
    </source>
</evidence>
<dbReference type="InterPro" id="IPR003653">
    <property type="entry name" value="Peptidase_C48_C"/>
</dbReference>
<evidence type="ECO:0000313" key="8">
    <source>
        <dbReference type="Proteomes" id="UP000799538"/>
    </source>
</evidence>
<keyword evidence="8" id="KW-1185">Reference proteome</keyword>
<dbReference type="GO" id="GO:0019783">
    <property type="term" value="F:ubiquitin-like protein peptidase activity"/>
    <property type="evidence" value="ECO:0007669"/>
    <property type="project" value="UniProtKB-ARBA"/>
</dbReference>
<dbReference type="Gene3D" id="3.40.395.10">
    <property type="entry name" value="Adenoviral Proteinase, Chain A"/>
    <property type="match status" value="1"/>
</dbReference>
<evidence type="ECO:0000256" key="4">
    <source>
        <dbReference type="SAM" id="Coils"/>
    </source>
</evidence>
<reference evidence="8" key="1">
    <citation type="journal article" date="2020" name="Stud. Mycol.">
        <title>101 Dothideomycetes genomes: A test case for predicting lifestyles and emergence of pathogens.</title>
        <authorList>
            <person name="Haridas S."/>
            <person name="Albert R."/>
            <person name="Binder M."/>
            <person name="Bloem J."/>
            <person name="LaButti K."/>
            <person name="Salamov A."/>
            <person name="Andreopoulos B."/>
            <person name="Baker S."/>
            <person name="Barry K."/>
            <person name="Bills G."/>
            <person name="Bluhm B."/>
            <person name="Cannon C."/>
            <person name="Castanera R."/>
            <person name="Culley D."/>
            <person name="Daum C."/>
            <person name="Ezra D."/>
            <person name="Gonzalez J."/>
            <person name="Henrissat B."/>
            <person name="Kuo A."/>
            <person name="Liang C."/>
            <person name="Lipzen A."/>
            <person name="Lutzoni F."/>
            <person name="Magnuson J."/>
            <person name="Mondo S."/>
            <person name="Nolan M."/>
            <person name="Ohm R."/>
            <person name="Pangilinan J."/>
            <person name="Park H.-J."/>
            <person name="Ramirez L."/>
            <person name="Alfaro M."/>
            <person name="Sun H."/>
            <person name="Tritt A."/>
            <person name="Yoshinaga Y."/>
            <person name="Zwiers L.-H."/>
            <person name="Turgeon B."/>
            <person name="Goodwin S."/>
            <person name="Spatafora J."/>
            <person name="Crous P."/>
            <person name="Grigoriev I."/>
        </authorList>
    </citation>
    <scope>NUCLEOTIDE SEQUENCE [LARGE SCALE GENOMIC DNA]</scope>
    <source>
        <strain evidence="8">CECT 20119</strain>
    </source>
</reference>
<protein>
    <recommendedName>
        <fullName evidence="6">Ubiquitin-like protease family profile domain-containing protein</fullName>
    </recommendedName>
</protein>
<feature type="coiled-coil region" evidence="4">
    <location>
        <begin position="1553"/>
        <end position="1587"/>
    </location>
</feature>
<dbReference type="PROSITE" id="PS50600">
    <property type="entry name" value="ULP_PROTEASE"/>
    <property type="match status" value="1"/>
</dbReference>
<organism evidence="7 8">
    <name type="scientific">Elsinoe ampelina</name>
    <dbReference type="NCBI Taxonomy" id="302913"/>
    <lineage>
        <taxon>Eukaryota</taxon>
        <taxon>Fungi</taxon>
        <taxon>Dikarya</taxon>
        <taxon>Ascomycota</taxon>
        <taxon>Pezizomycotina</taxon>
        <taxon>Dothideomycetes</taxon>
        <taxon>Dothideomycetidae</taxon>
        <taxon>Myriangiales</taxon>
        <taxon>Elsinoaceae</taxon>
        <taxon>Elsinoe</taxon>
    </lineage>
</organism>
<keyword evidence="4" id="KW-0175">Coiled coil</keyword>
<feature type="compositionally biased region" description="Acidic residues" evidence="5">
    <location>
        <begin position="1110"/>
        <end position="1119"/>
    </location>
</feature>
<evidence type="ECO:0000256" key="3">
    <source>
        <dbReference type="ARBA" id="ARBA00022801"/>
    </source>
</evidence>
<name>A0A6A6GLN7_9PEZI</name>
<feature type="compositionally biased region" description="Polar residues" evidence="5">
    <location>
        <begin position="1154"/>
        <end position="1163"/>
    </location>
</feature>
<feature type="region of interest" description="Disordered" evidence="5">
    <location>
        <begin position="1095"/>
        <end position="1173"/>
    </location>
</feature>